<feature type="domain" description="C2H2-type" evidence="3">
    <location>
        <begin position="213"/>
        <end position="240"/>
    </location>
</feature>
<dbReference type="Proteomes" id="UP000799118">
    <property type="component" value="Unassembled WGS sequence"/>
</dbReference>
<keyword evidence="1" id="KW-0862">Zinc</keyword>
<organism evidence="4 5">
    <name type="scientific">Gymnopus androsaceus JB14</name>
    <dbReference type="NCBI Taxonomy" id="1447944"/>
    <lineage>
        <taxon>Eukaryota</taxon>
        <taxon>Fungi</taxon>
        <taxon>Dikarya</taxon>
        <taxon>Basidiomycota</taxon>
        <taxon>Agaricomycotina</taxon>
        <taxon>Agaricomycetes</taxon>
        <taxon>Agaricomycetidae</taxon>
        <taxon>Agaricales</taxon>
        <taxon>Marasmiineae</taxon>
        <taxon>Omphalotaceae</taxon>
        <taxon>Gymnopus</taxon>
    </lineage>
</organism>
<keyword evidence="1" id="KW-0479">Metal-binding</keyword>
<dbReference type="PROSITE" id="PS00028">
    <property type="entry name" value="ZINC_FINGER_C2H2_1"/>
    <property type="match status" value="1"/>
</dbReference>
<accession>A0A6A4ICB1</accession>
<keyword evidence="5" id="KW-1185">Reference proteome</keyword>
<evidence type="ECO:0000313" key="5">
    <source>
        <dbReference type="Proteomes" id="UP000799118"/>
    </source>
</evidence>
<feature type="region of interest" description="Disordered" evidence="2">
    <location>
        <begin position="139"/>
        <end position="158"/>
    </location>
</feature>
<dbReference type="OrthoDB" id="3437960at2759"/>
<gene>
    <name evidence="4" type="ORF">BT96DRAFT_987286</name>
</gene>
<dbReference type="AlphaFoldDB" id="A0A6A4ICB1"/>
<dbReference type="PROSITE" id="PS50157">
    <property type="entry name" value="ZINC_FINGER_C2H2_2"/>
    <property type="match status" value="1"/>
</dbReference>
<dbReference type="EMBL" id="ML769400">
    <property type="protein sequence ID" value="KAE9406737.1"/>
    <property type="molecule type" value="Genomic_DNA"/>
</dbReference>
<reference evidence="4" key="1">
    <citation type="journal article" date="2019" name="Environ. Microbiol.">
        <title>Fungal ecological strategies reflected in gene transcription - a case study of two litter decomposers.</title>
        <authorList>
            <person name="Barbi F."/>
            <person name="Kohler A."/>
            <person name="Barry K."/>
            <person name="Baskaran P."/>
            <person name="Daum C."/>
            <person name="Fauchery L."/>
            <person name="Ihrmark K."/>
            <person name="Kuo A."/>
            <person name="LaButti K."/>
            <person name="Lipzen A."/>
            <person name="Morin E."/>
            <person name="Grigoriev I.V."/>
            <person name="Henrissat B."/>
            <person name="Lindahl B."/>
            <person name="Martin F."/>
        </authorList>
    </citation>
    <scope>NUCLEOTIDE SEQUENCE</scope>
    <source>
        <strain evidence="4">JB14</strain>
    </source>
</reference>
<proteinExistence type="predicted"/>
<dbReference type="InterPro" id="IPR013087">
    <property type="entry name" value="Znf_C2H2_type"/>
</dbReference>
<protein>
    <recommendedName>
        <fullName evidence="3">C2H2-type domain-containing protein</fullName>
    </recommendedName>
</protein>
<dbReference type="GO" id="GO:0008270">
    <property type="term" value="F:zinc ion binding"/>
    <property type="evidence" value="ECO:0007669"/>
    <property type="project" value="UniProtKB-KW"/>
</dbReference>
<evidence type="ECO:0000313" key="4">
    <source>
        <dbReference type="EMBL" id="KAE9406737.1"/>
    </source>
</evidence>
<evidence type="ECO:0000259" key="3">
    <source>
        <dbReference type="PROSITE" id="PS50157"/>
    </source>
</evidence>
<evidence type="ECO:0000256" key="2">
    <source>
        <dbReference type="SAM" id="MobiDB-lite"/>
    </source>
</evidence>
<keyword evidence="1" id="KW-0863">Zinc-finger</keyword>
<feature type="compositionally biased region" description="Low complexity" evidence="2">
    <location>
        <begin position="140"/>
        <end position="149"/>
    </location>
</feature>
<evidence type="ECO:0000256" key="1">
    <source>
        <dbReference type="PROSITE-ProRule" id="PRU00042"/>
    </source>
</evidence>
<sequence>MSQEYFIPASPANDEEIHAYYHARIEQPMNNYHYPTNHMQSPTTTSDPYAATLFNNNTMQQPSHFPQQVYPTINTNLPNSSQYEQAQLWSPGYTAIASSPYSPTSHSSASIPSLYAHPPQQRHLTVSTDVFTNPYERPWPSATECTSPPSSAPPETPESAIAQWNTTQQPHLPSGNIPSWSSSPTAPDMKKKTVATSSVQAAADKKRKKVASFRCSFCSASLTAKHNLIHHENSHKGLKQFPSVLGGAQKYDDVQNGEACAEMRFLHDLSVTPTIMPTIVM</sequence>
<name>A0A6A4ICB1_9AGAR</name>